<dbReference type="InterPro" id="IPR022229">
    <property type="entry name" value="TPPII_Ig-like-2"/>
</dbReference>
<feature type="active site" description="Charge relay system" evidence="8">
    <location>
        <position position="458"/>
    </location>
</feature>
<dbReference type="InterPro" id="IPR046940">
    <property type="entry name" value="TPPII_Ig-like_sf"/>
</dbReference>
<dbReference type="EC" id="3.4.14.10" evidence="3"/>
<name>A0A8H7VF48_9FUNG</name>
<evidence type="ECO:0000256" key="7">
    <source>
        <dbReference type="ARBA" id="ARBA00022825"/>
    </source>
</evidence>
<dbReference type="Proteomes" id="UP000646827">
    <property type="component" value="Unassembled WGS sequence"/>
</dbReference>
<evidence type="ECO:0000313" key="15">
    <source>
        <dbReference type="Proteomes" id="UP000646827"/>
    </source>
</evidence>
<dbReference type="Gene3D" id="3.40.50.200">
    <property type="entry name" value="Peptidase S8/S53 domain"/>
    <property type="match status" value="1"/>
</dbReference>
<dbReference type="InterPro" id="IPR048384">
    <property type="entry name" value="TPPII_GBD"/>
</dbReference>
<keyword evidence="5 8" id="KW-0645">Protease</keyword>
<dbReference type="PANTHER" id="PTHR43806:SF14">
    <property type="entry name" value="TRIPEPTIDYL-PEPTIDASE 2"/>
    <property type="match status" value="1"/>
</dbReference>
<evidence type="ECO:0000259" key="11">
    <source>
        <dbReference type="Pfam" id="PF12580"/>
    </source>
</evidence>
<evidence type="ECO:0000256" key="1">
    <source>
        <dbReference type="ARBA" id="ARBA00001910"/>
    </source>
</evidence>
<dbReference type="GO" id="GO:0006508">
    <property type="term" value="P:proteolysis"/>
    <property type="evidence" value="ECO:0007669"/>
    <property type="project" value="UniProtKB-KW"/>
</dbReference>
<dbReference type="InterPro" id="IPR036852">
    <property type="entry name" value="Peptidase_S8/S53_dom_sf"/>
</dbReference>
<dbReference type="EMBL" id="JAEPRB010000385">
    <property type="protein sequence ID" value="KAG2216577.1"/>
    <property type="molecule type" value="Genomic_DNA"/>
</dbReference>
<dbReference type="InterPro" id="IPR000209">
    <property type="entry name" value="Peptidase_S8/S53_dom"/>
</dbReference>
<dbReference type="InterPro" id="IPR015500">
    <property type="entry name" value="Peptidase_S8_subtilisin-rel"/>
</dbReference>
<feature type="domain" description="Tripeptidyl-peptidase II first Ig-like" evidence="12">
    <location>
        <begin position="528"/>
        <end position="650"/>
    </location>
</feature>
<dbReference type="InterPro" id="IPR048383">
    <property type="entry name" value="TPPII_Ig-like-1"/>
</dbReference>
<dbReference type="PROSITE" id="PS00138">
    <property type="entry name" value="SUBTILASE_SER"/>
    <property type="match status" value="1"/>
</dbReference>
<dbReference type="Gene3D" id="2.20.25.690">
    <property type="match status" value="1"/>
</dbReference>
<sequence>MASFDKPIGEYPVHGLMPKQDTQAAAFMKKYPEYDGRGTVVAILDTGVDPGAAGMHVTTDGKPKVIDMVDCTGGGDVATTKIVKPTEENGVQVIQGLGGKKLIIDPSWKNPSNEYRVGLKRAYELFPTELVRRLKSERKEQFELKHAQLLNEGQQKLAAFQKDHPSLTGSADEKLQAEQADLEARVESLKELIKSYDDPGVILDCVVFFDGQEWRAVIDVDESGDLRGQPCLTDYRKEFKYHTFGKADLLNFSVNIYENGDLLSIVTLAGSHGTHVAGITAANFPEDPALNGVAPGAQIVSLRIGDARLGSMETGPGLTRAAAHMAMNKVDLANMSYGESSSLPNDGHFIRLLADEAISKSGCIFVTSAGNDGPCFSSIGAPAGMSASFITVGAYVKHAQMQAEYALLESVGEKPYTWSSRGPCTDGYQGVDIYAPGSAITSVPVYGLNRLDLKNGTSMSSPNACGCIALLVSALKAKQQSYTPYRLKSAVVQTGKSVNDPLNVGFIQVEKAWEFLETYESHKDLDIMFKVGVLQNGNKRGVYLREYNETNQVQYLTVRVRPTFMGETDPENPKYNLAKFEYDARVALVASESWITVPDYLYLSSGGNAFQIKVDPTALSESEFHYGEIFGYDTAAPERGPLFKVPVSVVKPTVPGKGSLEYRNVEFGPGDIMRRFVQVPEGANYAKLTLRSKSNVDTCPARFMLHLLQLVPKKSQKDKQTYTFLLGSGSFGDSNSEDQVITVRFAVRGGLNMEFCLAQFWSGLGKHFVDLNIEFHGIRLAGNLADGQGLVRLEPQVTRLDIVAGVRKETKVEINTSFNKVRKYLRPTEATIAPLHADRNTLPDSRVLCALVLSYSFKVENSTTVTPRFPTVMNQLYEHFLAGVFGIVYDANRKVVGYLDVFDHSFKLDTKGEYTIMLQLTTEDENALEKLKSTICELDLNIKNVNFSTYATIKDVFTGGTISKVQLEKQDSKVCYIAPPLKDQQWVPKEAKPGDALVGKLTFTSQKVDGGQYQAIYTIPPEPKSKDTTKKDSGNGKKDNEDDKVQSQLSNDIRDLQISYLDKFGENSPVQQVLLSKLEQDYANDIAFLNYKIDSIWKSFGGVVECLLSSASSSSSSTDDDKKLKKLTKEKSTEIIELADKILNQIDQAPLLEFFGRYQNKQQSDESEEIKEQRKEIEKKAQHVASAFKSKTLANACILTKEGGEKETKTQEEFETNFKTWKQWKSNNDDNDLVITLLKVKRDQLAGHYGTALKAVEKYLSDLSIKSDTVSDIQKAWTIRRDIYNDLGWDLWHKYDTKWSLIRRPPGGLARF</sequence>
<dbReference type="GO" id="GO:0004177">
    <property type="term" value="F:aminopeptidase activity"/>
    <property type="evidence" value="ECO:0007669"/>
    <property type="project" value="UniProtKB-KW"/>
</dbReference>
<comment type="catalytic activity">
    <reaction evidence="1">
        <text>Release of an N-terminal tripeptide from a polypeptide.</text>
        <dbReference type="EC" id="3.4.14.10"/>
    </reaction>
</comment>
<feature type="compositionally biased region" description="Basic and acidic residues" evidence="9">
    <location>
        <begin position="1023"/>
        <end position="1045"/>
    </location>
</feature>
<gene>
    <name evidence="14" type="ORF">INT45_001702</name>
</gene>
<evidence type="ECO:0000256" key="6">
    <source>
        <dbReference type="ARBA" id="ARBA00022801"/>
    </source>
</evidence>
<protein>
    <recommendedName>
        <fullName evidence="3">tripeptidyl-peptidase II</fullName>
        <ecNumber evidence="3">3.4.14.10</ecNumber>
    </recommendedName>
</protein>
<keyword evidence="15" id="KW-1185">Reference proteome</keyword>
<evidence type="ECO:0000256" key="4">
    <source>
        <dbReference type="ARBA" id="ARBA00022438"/>
    </source>
</evidence>
<evidence type="ECO:0000256" key="2">
    <source>
        <dbReference type="ARBA" id="ARBA00011073"/>
    </source>
</evidence>
<accession>A0A8H7VF48</accession>
<evidence type="ECO:0000256" key="9">
    <source>
        <dbReference type="SAM" id="MobiDB-lite"/>
    </source>
</evidence>
<feature type="active site" description="Charge relay system" evidence="8">
    <location>
        <position position="45"/>
    </location>
</feature>
<reference evidence="14 15" key="1">
    <citation type="submission" date="2020-12" db="EMBL/GenBank/DDBJ databases">
        <title>Metabolic potential, ecology and presence of endohyphal bacteria is reflected in genomic diversity of Mucoromycotina.</title>
        <authorList>
            <person name="Muszewska A."/>
            <person name="Okrasinska A."/>
            <person name="Steczkiewicz K."/>
            <person name="Drgas O."/>
            <person name="Orlowska M."/>
            <person name="Perlinska-Lenart U."/>
            <person name="Aleksandrzak-Piekarczyk T."/>
            <person name="Szatraj K."/>
            <person name="Zielenkiewicz U."/>
            <person name="Pilsyk S."/>
            <person name="Malc E."/>
            <person name="Mieczkowski P."/>
            <person name="Kruszewska J.S."/>
            <person name="Biernat P."/>
            <person name="Pawlowska J."/>
        </authorList>
    </citation>
    <scope>NUCLEOTIDE SEQUENCE [LARGE SCALE GENOMIC DNA]</scope>
    <source>
        <strain evidence="14 15">CBS 142.35</strain>
    </source>
</reference>
<dbReference type="SUPFAM" id="SSF52743">
    <property type="entry name" value="Subtilisin-like"/>
    <property type="match status" value="1"/>
</dbReference>
<evidence type="ECO:0000256" key="8">
    <source>
        <dbReference type="PROSITE-ProRule" id="PRU01240"/>
    </source>
</evidence>
<dbReference type="Gene3D" id="1.25.40.710">
    <property type="match status" value="1"/>
</dbReference>
<feature type="region of interest" description="Disordered" evidence="9">
    <location>
        <begin position="1017"/>
        <end position="1048"/>
    </location>
</feature>
<keyword evidence="6 8" id="KW-0378">Hydrolase</keyword>
<dbReference type="Pfam" id="PF00082">
    <property type="entry name" value="Peptidase_S8"/>
    <property type="match status" value="1"/>
</dbReference>
<dbReference type="InterPro" id="IPR050131">
    <property type="entry name" value="Peptidase_S8_subtilisin-like"/>
</dbReference>
<organism evidence="14 15">
    <name type="scientific">Circinella minor</name>
    <dbReference type="NCBI Taxonomy" id="1195481"/>
    <lineage>
        <taxon>Eukaryota</taxon>
        <taxon>Fungi</taxon>
        <taxon>Fungi incertae sedis</taxon>
        <taxon>Mucoromycota</taxon>
        <taxon>Mucoromycotina</taxon>
        <taxon>Mucoromycetes</taxon>
        <taxon>Mucorales</taxon>
        <taxon>Lichtheimiaceae</taxon>
        <taxon>Circinella</taxon>
    </lineage>
</organism>
<evidence type="ECO:0000259" key="12">
    <source>
        <dbReference type="Pfam" id="PF21223"/>
    </source>
</evidence>
<proteinExistence type="inferred from homology"/>
<dbReference type="Pfam" id="PF21223">
    <property type="entry name" value="TPPII_Ig-like-1"/>
    <property type="match status" value="1"/>
</dbReference>
<evidence type="ECO:0000256" key="3">
    <source>
        <dbReference type="ARBA" id="ARBA00012462"/>
    </source>
</evidence>
<keyword evidence="7 8" id="KW-0720">Serine protease</keyword>
<comment type="similarity">
    <text evidence="2 8">Belongs to the peptidase S8 family.</text>
</comment>
<dbReference type="Pfam" id="PF21316">
    <property type="entry name" value="TPPII_GBD"/>
    <property type="match status" value="1"/>
</dbReference>
<feature type="domain" description="Tripeptidyl-peptidase II galactose-binding" evidence="13">
    <location>
        <begin position="667"/>
        <end position="765"/>
    </location>
</feature>
<keyword evidence="4" id="KW-0031">Aminopeptidase</keyword>
<evidence type="ECO:0000256" key="5">
    <source>
        <dbReference type="ARBA" id="ARBA00022670"/>
    </source>
</evidence>
<feature type="domain" description="Peptidase S8/S53" evidence="10">
    <location>
        <begin position="36"/>
        <end position="497"/>
    </location>
</feature>
<feature type="active site" description="Charge relay system" evidence="8">
    <location>
        <position position="272"/>
    </location>
</feature>
<dbReference type="InterPro" id="IPR023828">
    <property type="entry name" value="Peptidase_S8_Ser-AS"/>
</dbReference>
<dbReference type="PANTHER" id="PTHR43806">
    <property type="entry name" value="PEPTIDASE S8"/>
    <property type="match status" value="1"/>
</dbReference>
<evidence type="ECO:0000313" key="14">
    <source>
        <dbReference type="EMBL" id="KAG2216577.1"/>
    </source>
</evidence>
<dbReference type="InterPro" id="IPR046939">
    <property type="entry name" value="TPPII_C_sf"/>
</dbReference>
<dbReference type="GO" id="GO:0005829">
    <property type="term" value="C:cytosol"/>
    <property type="evidence" value="ECO:0007669"/>
    <property type="project" value="TreeGrafter"/>
</dbReference>
<comment type="caution">
    <text evidence="14">The sequence shown here is derived from an EMBL/GenBank/DDBJ whole genome shotgun (WGS) entry which is preliminary data.</text>
</comment>
<dbReference type="GO" id="GO:0004252">
    <property type="term" value="F:serine-type endopeptidase activity"/>
    <property type="evidence" value="ECO:0007669"/>
    <property type="project" value="UniProtKB-UniRule"/>
</dbReference>
<dbReference type="PROSITE" id="PS51892">
    <property type="entry name" value="SUBTILASE"/>
    <property type="match status" value="1"/>
</dbReference>
<dbReference type="GO" id="GO:0008240">
    <property type="term" value="F:tripeptidyl-peptidase activity"/>
    <property type="evidence" value="ECO:0007669"/>
    <property type="project" value="UniProtKB-EC"/>
</dbReference>
<evidence type="ECO:0000259" key="10">
    <source>
        <dbReference type="Pfam" id="PF00082"/>
    </source>
</evidence>
<dbReference type="Gene3D" id="2.60.40.3170">
    <property type="match status" value="1"/>
</dbReference>
<evidence type="ECO:0000259" key="13">
    <source>
        <dbReference type="Pfam" id="PF21316"/>
    </source>
</evidence>
<dbReference type="Pfam" id="PF12580">
    <property type="entry name" value="TPPII"/>
    <property type="match status" value="1"/>
</dbReference>
<feature type="domain" description="Tripeptidyl peptidase II second Ig-like" evidence="11">
    <location>
        <begin position="808"/>
        <end position="991"/>
    </location>
</feature>
<dbReference type="OrthoDB" id="10256524at2759"/>
<dbReference type="PRINTS" id="PR00723">
    <property type="entry name" value="SUBTILISIN"/>
</dbReference>